<dbReference type="InterPro" id="IPR050793">
    <property type="entry name" value="CMP-NeuNAc_synthase"/>
</dbReference>
<comment type="caution">
    <text evidence="1">The sequence shown here is derived from an EMBL/GenBank/DDBJ whole genome shotgun (WGS) entry which is preliminary data.</text>
</comment>
<dbReference type="InterPro" id="IPR003329">
    <property type="entry name" value="Cytidylyl_trans"/>
</dbReference>
<dbReference type="Gene3D" id="3.90.550.10">
    <property type="entry name" value="Spore Coat Polysaccharide Biosynthesis Protein SpsA, Chain A"/>
    <property type="match status" value="1"/>
</dbReference>
<gene>
    <name evidence="1" type="ORF">LV85_03870</name>
</gene>
<dbReference type="CDD" id="cd02513">
    <property type="entry name" value="CMP-NeuAc_Synthase"/>
    <property type="match status" value="1"/>
</dbReference>
<dbReference type="GO" id="GO:0008781">
    <property type="term" value="F:N-acylneuraminate cytidylyltransferase activity"/>
    <property type="evidence" value="ECO:0007669"/>
    <property type="project" value="TreeGrafter"/>
</dbReference>
<accession>A0A2W7QNP5</accession>
<proteinExistence type="predicted"/>
<reference evidence="1 2" key="1">
    <citation type="submission" date="2018-06" db="EMBL/GenBank/DDBJ databases">
        <title>Genomic Encyclopedia of Archaeal and Bacterial Type Strains, Phase II (KMG-II): from individual species to whole genera.</title>
        <authorList>
            <person name="Goeker M."/>
        </authorList>
    </citation>
    <scope>NUCLEOTIDE SEQUENCE [LARGE SCALE GENOMIC DNA]</scope>
    <source>
        <strain evidence="1 2">DSM 19830</strain>
    </source>
</reference>
<dbReference type="EMBL" id="QKZT01000023">
    <property type="protein sequence ID" value="PZX47680.1"/>
    <property type="molecule type" value="Genomic_DNA"/>
</dbReference>
<keyword evidence="1" id="KW-0548">Nucleotidyltransferase</keyword>
<keyword evidence="2" id="KW-1185">Reference proteome</keyword>
<dbReference type="Proteomes" id="UP000248882">
    <property type="component" value="Unassembled WGS sequence"/>
</dbReference>
<dbReference type="PANTHER" id="PTHR21485">
    <property type="entry name" value="HAD SUPERFAMILY MEMBERS CMAS AND KDSC"/>
    <property type="match status" value="1"/>
</dbReference>
<dbReference type="SUPFAM" id="SSF53448">
    <property type="entry name" value="Nucleotide-diphospho-sugar transferases"/>
    <property type="match status" value="1"/>
</dbReference>
<evidence type="ECO:0000313" key="2">
    <source>
        <dbReference type="Proteomes" id="UP000248882"/>
    </source>
</evidence>
<organism evidence="1 2">
    <name type="scientific">Algoriphagus chordae</name>
    <dbReference type="NCBI Taxonomy" id="237019"/>
    <lineage>
        <taxon>Bacteria</taxon>
        <taxon>Pseudomonadati</taxon>
        <taxon>Bacteroidota</taxon>
        <taxon>Cytophagia</taxon>
        <taxon>Cytophagales</taxon>
        <taxon>Cyclobacteriaceae</taxon>
        <taxon>Algoriphagus</taxon>
    </lineage>
</organism>
<dbReference type="PANTHER" id="PTHR21485:SF3">
    <property type="entry name" value="N-ACYLNEURAMINATE CYTIDYLYLTRANSFERASE"/>
    <property type="match status" value="1"/>
</dbReference>
<sequence length="206" mass="23174">MLAYTVNSAKESKLLTRTILSSDDEDIIQVAKNLGLEVPFRRPSDLATDHAPTLPTIIHALNFFKKGGEEFDFVCLLQTTTPFRRKGLIDEAITKILETGADALVSVLPVPHEFNPHWIFESDQKGMLRIATGEKEIITRRQELPTGYFRDGAIYLTKTSVLLEKSSLYGDNLAFVLGDLERYVNLDTPKDWALAEELVTKLFTES</sequence>
<dbReference type="InterPro" id="IPR029044">
    <property type="entry name" value="Nucleotide-diphossugar_trans"/>
</dbReference>
<name>A0A2W7QNP5_9BACT</name>
<evidence type="ECO:0000313" key="1">
    <source>
        <dbReference type="EMBL" id="PZX47680.1"/>
    </source>
</evidence>
<dbReference type="AlphaFoldDB" id="A0A2W7QNP5"/>
<protein>
    <submittedName>
        <fullName evidence="1">N-acylneuraminate cytidylyltransferase</fullName>
    </submittedName>
</protein>
<dbReference type="Pfam" id="PF02348">
    <property type="entry name" value="CTP_transf_3"/>
    <property type="match status" value="1"/>
</dbReference>
<keyword evidence="1" id="KW-0808">Transferase</keyword>